<proteinExistence type="inferred from homology"/>
<dbReference type="Gene3D" id="3.40.50.2300">
    <property type="match status" value="2"/>
</dbReference>
<evidence type="ECO:0000256" key="2">
    <source>
        <dbReference type="ARBA" id="ARBA00007639"/>
    </source>
</evidence>
<dbReference type="EMBL" id="BAAAKW010000028">
    <property type="protein sequence ID" value="GAA1216867.1"/>
    <property type="molecule type" value="Genomic_DNA"/>
</dbReference>
<evidence type="ECO:0000313" key="7">
    <source>
        <dbReference type="Proteomes" id="UP001500943"/>
    </source>
</evidence>
<feature type="domain" description="Periplasmic binding protein" evidence="5">
    <location>
        <begin position="44"/>
        <end position="304"/>
    </location>
</feature>
<organism evidence="6 7">
    <name type="scientific">Rhodoglobus aureus</name>
    <dbReference type="NCBI Taxonomy" id="191497"/>
    <lineage>
        <taxon>Bacteria</taxon>
        <taxon>Bacillati</taxon>
        <taxon>Actinomycetota</taxon>
        <taxon>Actinomycetes</taxon>
        <taxon>Micrococcales</taxon>
        <taxon>Microbacteriaceae</taxon>
        <taxon>Rhodoglobus</taxon>
    </lineage>
</organism>
<reference evidence="7" key="1">
    <citation type="journal article" date="2019" name="Int. J. Syst. Evol. Microbiol.">
        <title>The Global Catalogue of Microorganisms (GCM) 10K type strain sequencing project: providing services to taxonomists for standard genome sequencing and annotation.</title>
        <authorList>
            <consortium name="The Broad Institute Genomics Platform"/>
            <consortium name="The Broad Institute Genome Sequencing Center for Infectious Disease"/>
            <person name="Wu L."/>
            <person name="Ma J."/>
        </authorList>
    </citation>
    <scope>NUCLEOTIDE SEQUENCE [LARGE SCALE GENOMIC DNA]</scope>
    <source>
        <strain evidence="7">JCM 12762</strain>
    </source>
</reference>
<dbReference type="Proteomes" id="UP001500943">
    <property type="component" value="Unassembled WGS sequence"/>
</dbReference>
<evidence type="ECO:0000256" key="4">
    <source>
        <dbReference type="SAM" id="SignalP"/>
    </source>
</evidence>
<evidence type="ECO:0000256" key="1">
    <source>
        <dbReference type="ARBA" id="ARBA00004196"/>
    </source>
</evidence>
<feature type="chain" id="PRO_5047121668" evidence="4">
    <location>
        <begin position="26"/>
        <end position="331"/>
    </location>
</feature>
<evidence type="ECO:0000313" key="6">
    <source>
        <dbReference type="EMBL" id="GAA1216867.1"/>
    </source>
</evidence>
<dbReference type="SUPFAM" id="SSF53822">
    <property type="entry name" value="Periplasmic binding protein-like I"/>
    <property type="match status" value="1"/>
</dbReference>
<dbReference type="PANTHER" id="PTHR46847:SF1">
    <property type="entry name" value="D-ALLOSE-BINDING PERIPLASMIC PROTEIN-RELATED"/>
    <property type="match status" value="1"/>
</dbReference>
<dbReference type="InterPro" id="IPR028082">
    <property type="entry name" value="Peripla_BP_I"/>
</dbReference>
<accession>A0ABP4GD04</accession>
<sequence length="331" mass="34319">MRRFRILFPAVAALAVAGLALSGCAATEEADPSAGSSDSYNVYALLPQGTDQPYGTTYLPAMQAKADELGIDLTITNSQYDADTQASDCKVAVAAAPDLIILWPAVGDTVRPCLEAAKAAGIPVTATNSDVNPEDKDLIQGYSGPDTYGQGAASAEMMCDAADGAPTNILVIDGLTGNSTAINRHEGFADYIAENCTNITILASQPGNWNKDDSQIATSEMLTSVGADNVQGIYAADDTMVAGAIDALKARGIDPSSLIITSIGNTFLGNPLVISGDLYGTVFQSSSWDGENAVVLAYNVLTGETVEDNLFMPSVKVTEDNASDAAVAPEW</sequence>
<comment type="caution">
    <text evidence="6">The sequence shown here is derived from an EMBL/GenBank/DDBJ whole genome shotgun (WGS) entry which is preliminary data.</text>
</comment>
<comment type="similarity">
    <text evidence="2">Belongs to the bacterial solute-binding protein 2 family.</text>
</comment>
<dbReference type="PROSITE" id="PS51257">
    <property type="entry name" value="PROKAR_LIPOPROTEIN"/>
    <property type="match status" value="1"/>
</dbReference>
<keyword evidence="3 4" id="KW-0732">Signal</keyword>
<dbReference type="Pfam" id="PF13407">
    <property type="entry name" value="Peripla_BP_4"/>
    <property type="match status" value="1"/>
</dbReference>
<feature type="signal peptide" evidence="4">
    <location>
        <begin position="1"/>
        <end position="25"/>
    </location>
</feature>
<name>A0ABP4GD04_9MICO</name>
<dbReference type="PANTHER" id="PTHR46847">
    <property type="entry name" value="D-ALLOSE-BINDING PERIPLASMIC PROTEIN-RELATED"/>
    <property type="match status" value="1"/>
</dbReference>
<evidence type="ECO:0000256" key="3">
    <source>
        <dbReference type="ARBA" id="ARBA00022729"/>
    </source>
</evidence>
<comment type="subcellular location">
    <subcellularLocation>
        <location evidence="1">Cell envelope</location>
    </subcellularLocation>
</comment>
<dbReference type="CDD" id="cd01536">
    <property type="entry name" value="PBP1_ABC_sugar_binding-like"/>
    <property type="match status" value="1"/>
</dbReference>
<evidence type="ECO:0000259" key="5">
    <source>
        <dbReference type="Pfam" id="PF13407"/>
    </source>
</evidence>
<dbReference type="InterPro" id="IPR025997">
    <property type="entry name" value="SBP_2_dom"/>
</dbReference>
<gene>
    <name evidence="6" type="ORF">GCM10009655_15270</name>
</gene>
<keyword evidence="7" id="KW-1185">Reference proteome</keyword>
<protein>
    <submittedName>
        <fullName evidence="6">Sugar ABC transporter substrate-binding protein</fullName>
    </submittedName>
</protein>
<dbReference type="RefSeq" id="WP_343924654.1">
    <property type="nucleotide sequence ID" value="NZ_BAAAKW010000028.1"/>
</dbReference>